<evidence type="ECO:0000256" key="1">
    <source>
        <dbReference type="SAM" id="MobiDB-lite"/>
    </source>
</evidence>
<dbReference type="AlphaFoldDB" id="A0A7Y9W2S8"/>
<protein>
    <recommendedName>
        <fullName evidence="4">VRR-NUC domain-containing protein</fullName>
    </recommendedName>
</protein>
<evidence type="ECO:0000313" key="2">
    <source>
        <dbReference type="EMBL" id="NYH13225.1"/>
    </source>
</evidence>
<evidence type="ECO:0008006" key="4">
    <source>
        <dbReference type="Google" id="ProtNLM"/>
    </source>
</evidence>
<evidence type="ECO:0000313" key="3">
    <source>
        <dbReference type="Proteomes" id="UP000572540"/>
    </source>
</evidence>
<feature type="compositionally biased region" description="Low complexity" evidence="1">
    <location>
        <begin position="222"/>
        <end position="238"/>
    </location>
</feature>
<name>A0A7Y9W2S8_9BURK</name>
<proteinExistence type="predicted"/>
<sequence>MSDTGAKSVTGGMATGDGQTTKVYLDGLGPKDKTILCAVMCSCKDEPNIGVKGQRLQQVCVSGKLRNLDQRSGGSNVYKPEVNYDMTAQPVPKPIMDSTKDLQPHGWLPGWIEKYWPGGRAGYEPGVGNIRRPDVVVVDDPSRPPTQDNLNAVVEMKFLGDTYSPLHQMQDRQIAGPNASPVLLTVDKCGCGKKKKETSQPEVAPATRSTRNPAAAVDSMDNNPRGVAAPAANAPWNPMDELDPLANQSRSILNGLPRFDTPGAMPPPSPANSSPLL</sequence>
<dbReference type="RefSeq" id="WP_257031588.1">
    <property type="nucleotide sequence ID" value="NZ_JACCAU010000001.1"/>
</dbReference>
<organism evidence="2 3">
    <name type="scientific">Paraburkholderia bryophila</name>
    <dbReference type="NCBI Taxonomy" id="420952"/>
    <lineage>
        <taxon>Bacteria</taxon>
        <taxon>Pseudomonadati</taxon>
        <taxon>Pseudomonadota</taxon>
        <taxon>Betaproteobacteria</taxon>
        <taxon>Burkholderiales</taxon>
        <taxon>Burkholderiaceae</taxon>
        <taxon>Paraburkholderia</taxon>
    </lineage>
</organism>
<accession>A0A7Y9W2S8</accession>
<feature type="region of interest" description="Disordered" evidence="1">
    <location>
        <begin position="192"/>
        <end position="277"/>
    </location>
</feature>
<reference evidence="2 3" key="1">
    <citation type="submission" date="2020-07" db="EMBL/GenBank/DDBJ databases">
        <title>Exploring microbial biodiversity for novel pathways involved in the catabolism of aromatic compounds derived from lignin.</title>
        <authorList>
            <person name="Elkins J."/>
        </authorList>
    </citation>
    <scope>NUCLEOTIDE SEQUENCE [LARGE SCALE GENOMIC DNA]</scope>
    <source>
        <strain evidence="2 3">H2C3B</strain>
    </source>
</reference>
<dbReference type="EMBL" id="JACCAU010000001">
    <property type="protein sequence ID" value="NYH13225.1"/>
    <property type="molecule type" value="Genomic_DNA"/>
</dbReference>
<comment type="caution">
    <text evidence="2">The sequence shown here is derived from an EMBL/GenBank/DDBJ whole genome shotgun (WGS) entry which is preliminary data.</text>
</comment>
<gene>
    <name evidence="2" type="ORF">GGD41_000453</name>
</gene>
<dbReference type="Proteomes" id="UP000572540">
    <property type="component" value="Unassembled WGS sequence"/>
</dbReference>